<comment type="caution">
    <text evidence="8">The sequence shown here is derived from an EMBL/GenBank/DDBJ whole genome shotgun (WGS) entry which is preliminary data.</text>
</comment>
<keyword evidence="4" id="KW-0408">Iron</keyword>
<keyword evidence="3" id="KW-0560">Oxidoreductase</keyword>
<dbReference type="GO" id="GO:0005886">
    <property type="term" value="C:plasma membrane"/>
    <property type="evidence" value="ECO:0007669"/>
    <property type="project" value="TreeGrafter"/>
</dbReference>
<dbReference type="InterPro" id="IPR051460">
    <property type="entry name" value="HdrC_iron-sulfur_subunit"/>
</dbReference>
<feature type="non-terminal residue" evidence="8">
    <location>
        <position position="1"/>
    </location>
</feature>
<evidence type="ECO:0000256" key="2">
    <source>
        <dbReference type="ARBA" id="ARBA00022723"/>
    </source>
</evidence>
<feature type="region of interest" description="Disordered" evidence="6">
    <location>
        <begin position="245"/>
        <end position="264"/>
    </location>
</feature>
<protein>
    <recommendedName>
        <fullName evidence="7">Cysteine-rich domain-containing protein</fullName>
    </recommendedName>
</protein>
<accession>X0T5I2</accession>
<sequence length="264" mass="28983">YLFWVGCTGALSERNVLTTKAIARLLNQAGVSYGVLGAEETCCGDPARRLGNEYLFMLQAQQNIELFNAKGVKKILVSCPHGFNAFKNEYPQFDGHFEVIHHADFFAQLVKEGRLKLQEALARKITYHDSCYLGRHNNLYEAPRRIVASLPGTQAVEMPRSRAQSFCCGAGGGHMWMEESKGKRVNNERTEEATATGAEIVATACPFCLQMFEDGIGAVPEAAEREMKVYDVAELLDMAMTPAPAIPEAARADPPQGQAAEPPQ</sequence>
<evidence type="ECO:0000256" key="1">
    <source>
        <dbReference type="ARBA" id="ARBA00022485"/>
    </source>
</evidence>
<organism evidence="8">
    <name type="scientific">marine sediment metagenome</name>
    <dbReference type="NCBI Taxonomy" id="412755"/>
    <lineage>
        <taxon>unclassified sequences</taxon>
        <taxon>metagenomes</taxon>
        <taxon>ecological metagenomes</taxon>
    </lineage>
</organism>
<evidence type="ECO:0000256" key="4">
    <source>
        <dbReference type="ARBA" id="ARBA00023004"/>
    </source>
</evidence>
<evidence type="ECO:0000256" key="6">
    <source>
        <dbReference type="SAM" id="MobiDB-lite"/>
    </source>
</evidence>
<evidence type="ECO:0000259" key="7">
    <source>
        <dbReference type="Pfam" id="PF02754"/>
    </source>
</evidence>
<evidence type="ECO:0000256" key="3">
    <source>
        <dbReference type="ARBA" id="ARBA00023002"/>
    </source>
</evidence>
<gene>
    <name evidence="8" type="ORF">S01H1_12883</name>
</gene>
<proteinExistence type="predicted"/>
<dbReference type="InterPro" id="IPR004017">
    <property type="entry name" value="Cys_rich_dom"/>
</dbReference>
<keyword evidence="1" id="KW-0004">4Fe-4S</keyword>
<reference evidence="8" key="1">
    <citation type="journal article" date="2014" name="Front. Microbiol.">
        <title>High frequency of phylogenetically diverse reductive dehalogenase-homologous genes in deep subseafloor sedimentary metagenomes.</title>
        <authorList>
            <person name="Kawai M."/>
            <person name="Futagami T."/>
            <person name="Toyoda A."/>
            <person name="Takaki Y."/>
            <person name="Nishi S."/>
            <person name="Hori S."/>
            <person name="Arai W."/>
            <person name="Tsubouchi T."/>
            <person name="Morono Y."/>
            <person name="Uchiyama I."/>
            <person name="Ito T."/>
            <person name="Fujiyama A."/>
            <person name="Inagaki F."/>
            <person name="Takami H."/>
        </authorList>
    </citation>
    <scope>NUCLEOTIDE SEQUENCE</scope>
    <source>
        <strain evidence="8">Expedition CK06-06</strain>
    </source>
</reference>
<evidence type="ECO:0000313" key="8">
    <source>
        <dbReference type="EMBL" id="GAF71340.1"/>
    </source>
</evidence>
<dbReference type="GO" id="GO:0051539">
    <property type="term" value="F:4 iron, 4 sulfur cluster binding"/>
    <property type="evidence" value="ECO:0007669"/>
    <property type="project" value="UniProtKB-KW"/>
</dbReference>
<evidence type="ECO:0000256" key="5">
    <source>
        <dbReference type="ARBA" id="ARBA00023014"/>
    </source>
</evidence>
<dbReference type="GO" id="GO:0046872">
    <property type="term" value="F:metal ion binding"/>
    <property type="evidence" value="ECO:0007669"/>
    <property type="project" value="UniProtKB-KW"/>
</dbReference>
<dbReference type="AlphaFoldDB" id="X0T5I2"/>
<name>X0T5I2_9ZZZZ</name>
<keyword evidence="2" id="KW-0479">Metal-binding</keyword>
<dbReference type="PANTHER" id="PTHR43255">
    <property type="entry name" value="IRON-SULFUR-BINDING OXIDOREDUCTASE FADF-RELATED-RELATED"/>
    <property type="match status" value="1"/>
</dbReference>
<feature type="domain" description="Cysteine-rich" evidence="7">
    <location>
        <begin position="1"/>
        <end position="82"/>
    </location>
</feature>
<dbReference type="GO" id="GO:0016491">
    <property type="term" value="F:oxidoreductase activity"/>
    <property type="evidence" value="ECO:0007669"/>
    <property type="project" value="UniProtKB-KW"/>
</dbReference>
<keyword evidence="5" id="KW-0411">Iron-sulfur</keyword>
<feature type="domain" description="Cysteine-rich" evidence="7">
    <location>
        <begin position="125"/>
        <end position="212"/>
    </location>
</feature>
<dbReference type="PANTHER" id="PTHR43255:SF1">
    <property type="entry name" value="IRON-SULFUR-BINDING OXIDOREDUCTASE FADF-RELATED"/>
    <property type="match status" value="1"/>
</dbReference>
<dbReference type="EMBL" id="BARS01006624">
    <property type="protein sequence ID" value="GAF71340.1"/>
    <property type="molecule type" value="Genomic_DNA"/>
</dbReference>
<dbReference type="Pfam" id="PF02754">
    <property type="entry name" value="CCG"/>
    <property type="match status" value="2"/>
</dbReference>